<evidence type="ECO:0000256" key="4">
    <source>
        <dbReference type="ARBA" id="ARBA00022692"/>
    </source>
</evidence>
<keyword evidence="2" id="KW-0813">Transport</keyword>
<dbReference type="PANTHER" id="PTHR11767">
    <property type="entry name" value="INWARD RECTIFIER POTASSIUM CHANNEL"/>
    <property type="match status" value="1"/>
</dbReference>
<dbReference type="SUPFAM" id="SSF81296">
    <property type="entry name" value="E set domains"/>
    <property type="match status" value="1"/>
</dbReference>
<dbReference type="OrthoDB" id="9799090at2"/>
<evidence type="ECO:0000259" key="12">
    <source>
        <dbReference type="Pfam" id="PF07885"/>
    </source>
</evidence>
<reference evidence="14 15" key="1">
    <citation type="submission" date="2018-10" db="EMBL/GenBank/DDBJ databases">
        <title>Robbsia sp. DHC34, isolated from soil.</title>
        <authorList>
            <person name="Gao Z.-H."/>
            <person name="Qiu L.-H."/>
        </authorList>
    </citation>
    <scope>NUCLEOTIDE SEQUENCE [LARGE SCALE GENOMIC DNA]</scope>
    <source>
        <strain evidence="14 15">DHC34</strain>
    </source>
</reference>
<dbReference type="SUPFAM" id="SSF81324">
    <property type="entry name" value="Voltage-gated potassium channels"/>
    <property type="match status" value="1"/>
</dbReference>
<feature type="domain" description="Inward rectifier potassium channel C-terminal" evidence="13">
    <location>
        <begin position="148"/>
        <end position="299"/>
    </location>
</feature>
<dbReference type="EMBL" id="RBZU01000012">
    <property type="protein sequence ID" value="RKP47791.1"/>
    <property type="molecule type" value="Genomic_DNA"/>
</dbReference>
<feature type="domain" description="Potassium channel" evidence="12">
    <location>
        <begin position="65"/>
        <end position="141"/>
    </location>
</feature>
<name>A0A494XDP2_9BURK</name>
<gene>
    <name evidence="14" type="ORF">D7S86_22825</name>
</gene>
<keyword evidence="6" id="KW-0630">Potassium</keyword>
<dbReference type="GO" id="GO:0005242">
    <property type="term" value="F:inward rectifier potassium channel activity"/>
    <property type="evidence" value="ECO:0007669"/>
    <property type="project" value="InterPro"/>
</dbReference>
<dbReference type="Proteomes" id="UP000270342">
    <property type="component" value="Unassembled WGS sequence"/>
</dbReference>
<keyword evidence="9 11" id="KW-0472">Membrane</keyword>
<evidence type="ECO:0000256" key="8">
    <source>
        <dbReference type="ARBA" id="ARBA00023065"/>
    </source>
</evidence>
<feature type="transmembrane region" description="Helical" evidence="11">
    <location>
        <begin position="54"/>
        <end position="75"/>
    </location>
</feature>
<evidence type="ECO:0000313" key="14">
    <source>
        <dbReference type="EMBL" id="RKP47791.1"/>
    </source>
</evidence>
<evidence type="ECO:0000313" key="15">
    <source>
        <dbReference type="Proteomes" id="UP000270342"/>
    </source>
</evidence>
<accession>A0A494XDP2</accession>
<dbReference type="Pfam" id="PF07885">
    <property type="entry name" value="Ion_trans_2"/>
    <property type="match status" value="1"/>
</dbReference>
<dbReference type="Gene3D" id="2.60.40.1400">
    <property type="entry name" value="G protein-activated inward rectifier potassium channel 1"/>
    <property type="match status" value="1"/>
</dbReference>
<feature type="transmembrane region" description="Helical" evidence="11">
    <location>
        <begin position="87"/>
        <end position="105"/>
    </location>
</feature>
<dbReference type="RefSeq" id="WP_121089665.1">
    <property type="nucleotide sequence ID" value="NZ_RBZU01000012.1"/>
</dbReference>
<dbReference type="InterPro" id="IPR041647">
    <property type="entry name" value="IRK_C"/>
</dbReference>
<organism evidence="14 15">
    <name type="scientific">Pararobbsia silviterrae</name>
    <dbReference type="NCBI Taxonomy" id="1792498"/>
    <lineage>
        <taxon>Bacteria</taxon>
        <taxon>Pseudomonadati</taxon>
        <taxon>Pseudomonadota</taxon>
        <taxon>Betaproteobacteria</taxon>
        <taxon>Burkholderiales</taxon>
        <taxon>Burkholderiaceae</taxon>
        <taxon>Pararobbsia</taxon>
    </lineage>
</organism>
<dbReference type="InterPro" id="IPR016449">
    <property type="entry name" value="K_chnl_inward-rec_Kir"/>
</dbReference>
<comment type="subcellular location">
    <subcellularLocation>
        <location evidence="1">Membrane</location>
        <topology evidence="1">Multi-pass membrane protein</topology>
    </subcellularLocation>
</comment>
<evidence type="ECO:0000256" key="9">
    <source>
        <dbReference type="ARBA" id="ARBA00023136"/>
    </source>
</evidence>
<keyword evidence="8" id="KW-0406">Ion transport</keyword>
<keyword evidence="7 11" id="KW-1133">Transmembrane helix</keyword>
<dbReference type="InterPro" id="IPR013518">
    <property type="entry name" value="K_chnl_inward-rec_Kir_cyto"/>
</dbReference>
<dbReference type="InterPro" id="IPR014756">
    <property type="entry name" value="Ig_E-set"/>
</dbReference>
<evidence type="ECO:0000259" key="13">
    <source>
        <dbReference type="Pfam" id="PF17655"/>
    </source>
</evidence>
<evidence type="ECO:0000256" key="2">
    <source>
        <dbReference type="ARBA" id="ARBA00022448"/>
    </source>
</evidence>
<comment type="caution">
    <text evidence="14">The sequence shown here is derived from an EMBL/GenBank/DDBJ whole genome shotgun (WGS) entry which is preliminary data.</text>
</comment>
<evidence type="ECO:0000256" key="11">
    <source>
        <dbReference type="SAM" id="Phobius"/>
    </source>
</evidence>
<dbReference type="PRINTS" id="PR01320">
    <property type="entry name" value="KIRCHANNEL"/>
</dbReference>
<feature type="transmembrane region" description="Helical" evidence="11">
    <location>
        <begin position="117"/>
        <end position="139"/>
    </location>
</feature>
<dbReference type="PANTHER" id="PTHR11767:SF102">
    <property type="entry name" value="INWARDLY RECTIFYING POTASSIUM CHANNEL 1, ISOFORM F"/>
    <property type="match status" value="1"/>
</dbReference>
<evidence type="ECO:0000256" key="1">
    <source>
        <dbReference type="ARBA" id="ARBA00004141"/>
    </source>
</evidence>
<evidence type="ECO:0000256" key="5">
    <source>
        <dbReference type="ARBA" id="ARBA00022882"/>
    </source>
</evidence>
<protein>
    <submittedName>
        <fullName evidence="14">Inward rectifier potassium channel</fullName>
    </submittedName>
</protein>
<keyword evidence="3" id="KW-0633">Potassium transport</keyword>
<dbReference type="GO" id="GO:0005886">
    <property type="term" value="C:plasma membrane"/>
    <property type="evidence" value="ECO:0007669"/>
    <property type="project" value="TreeGrafter"/>
</dbReference>
<keyword evidence="4 11" id="KW-0812">Transmembrane</keyword>
<evidence type="ECO:0000256" key="10">
    <source>
        <dbReference type="ARBA" id="ARBA00023303"/>
    </source>
</evidence>
<keyword evidence="10 14" id="KW-0407">Ion channel</keyword>
<evidence type="ECO:0000256" key="3">
    <source>
        <dbReference type="ARBA" id="ARBA00022538"/>
    </source>
</evidence>
<dbReference type="InterPro" id="IPR013099">
    <property type="entry name" value="K_chnl_dom"/>
</dbReference>
<dbReference type="GO" id="GO:0034765">
    <property type="term" value="P:regulation of monoatomic ion transmembrane transport"/>
    <property type="evidence" value="ECO:0007669"/>
    <property type="project" value="TreeGrafter"/>
</dbReference>
<dbReference type="GO" id="GO:1990573">
    <property type="term" value="P:potassium ion import across plasma membrane"/>
    <property type="evidence" value="ECO:0007669"/>
    <property type="project" value="TreeGrafter"/>
</dbReference>
<evidence type="ECO:0000256" key="7">
    <source>
        <dbReference type="ARBA" id="ARBA00022989"/>
    </source>
</evidence>
<evidence type="ECO:0000256" key="6">
    <source>
        <dbReference type="ARBA" id="ARBA00022958"/>
    </source>
</evidence>
<dbReference type="GO" id="GO:0034702">
    <property type="term" value="C:monoatomic ion channel complex"/>
    <property type="evidence" value="ECO:0007669"/>
    <property type="project" value="UniProtKB-KW"/>
</dbReference>
<dbReference type="AlphaFoldDB" id="A0A494XDP2"/>
<keyword evidence="5" id="KW-0851">Voltage-gated channel</keyword>
<proteinExistence type="predicted"/>
<keyword evidence="15" id="KW-1185">Reference proteome</keyword>
<sequence>MTDDRAPRPDSERHGPPPHHRLRVDGGRHVFTHGLRQYIWQDIYHHALTMRWPIFFAAAAVLFIVLNCGFALLFLCGDHAIANQAPAGFLGAFFFSVETLATVGYGDMHPATIYGHVVATVEIFVGMSGVALTTGMIFARFSRPRARIIFAKYAIVRPIEGRTTLMVRAANARQNVIAEATARMRMMRSETTAEGFFIRKLYDIPLVRERHPVFMLGWNMMHVIDESSPLFGETVESLTKSRAELLLTIEGVDETTMQTMQARTAWPPERILWDHDYVDLLHQEDGVTHIDYTVFDKVVPR</sequence>
<dbReference type="Gene3D" id="1.10.287.70">
    <property type="match status" value="1"/>
</dbReference>
<dbReference type="Pfam" id="PF17655">
    <property type="entry name" value="IRK_C"/>
    <property type="match status" value="1"/>
</dbReference>